<dbReference type="PROSITE" id="PS51257">
    <property type="entry name" value="PROKAR_LIPOPROTEIN"/>
    <property type="match status" value="1"/>
</dbReference>
<dbReference type="RefSeq" id="WP_109136718.1">
    <property type="nucleotide sequence ID" value="NZ_QFFN01000003.1"/>
</dbReference>
<dbReference type="Proteomes" id="UP000245753">
    <property type="component" value="Unassembled WGS sequence"/>
</dbReference>
<protein>
    <submittedName>
        <fullName evidence="2">Uncharacterized protein</fullName>
    </submittedName>
</protein>
<dbReference type="OrthoDB" id="3240331at2"/>
<evidence type="ECO:0000313" key="2">
    <source>
        <dbReference type="EMBL" id="PWG60490.1"/>
    </source>
</evidence>
<gene>
    <name evidence="2" type="ORF">DF200_02520</name>
</gene>
<comment type="caution">
    <text evidence="2">The sequence shown here is derived from an EMBL/GenBank/DDBJ whole genome shotgun (WGS) entry which is preliminary data.</text>
</comment>
<dbReference type="AlphaFoldDB" id="A0A2U2MUF1"/>
<sequence>MTNRTRRKLQTLTAAAVAITAIILLTGCAGETAGPATRAECADADGYGPRECTITLEDTRRVNCIEDAGSHGIGLSCDWDHADGGDDL</sequence>
<keyword evidence="3" id="KW-1185">Reference proteome</keyword>
<name>A0A2U2MUF1_9BIFI</name>
<evidence type="ECO:0000256" key="1">
    <source>
        <dbReference type="SAM" id="SignalP"/>
    </source>
</evidence>
<keyword evidence="1" id="KW-0732">Signal</keyword>
<dbReference type="EMBL" id="QFFN01000003">
    <property type="protein sequence ID" value="PWG60490.1"/>
    <property type="molecule type" value="Genomic_DNA"/>
</dbReference>
<reference evidence="2 3" key="1">
    <citation type="journal article" date="2018" name="Int. J. Syst. Evol. Microbiol.">
        <title>Bifidobacterium catulorum sp. nov., a novel taxon from the faeces of the baby common marmoset (Callithrix jacchus).</title>
        <authorList>
            <person name="Modesto M."/>
            <person name="Michelini S."/>
            <person name="Oki K."/>
            <person name="Biavati B."/>
            <person name="Watanabe K."/>
            <person name="Mattarelli P."/>
        </authorList>
    </citation>
    <scope>NUCLEOTIDE SEQUENCE [LARGE SCALE GENOMIC DNA]</scope>
    <source>
        <strain evidence="2 3">MRM 8.19</strain>
    </source>
</reference>
<proteinExistence type="predicted"/>
<feature type="chain" id="PRO_5038420026" evidence="1">
    <location>
        <begin position="30"/>
        <end position="88"/>
    </location>
</feature>
<evidence type="ECO:0000313" key="3">
    <source>
        <dbReference type="Proteomes" id="UP000245753"/>
    </source>
</evidence>
<organism evidence="2 3">
    <name type="scientific">Bifidobacterium catulorum</name>
    <dbReference type="NCBI Taxonomy" id="1630173"/>
    <lineage>
        <taxon>Bacteria</taxon>
        <taxon>Bacillati</taxon>
        <taxon>Actinomycetota</taxon>
        <taxon>Actinomycetes</taxon>
        <taxon>Bifidobacteriales</taxon>
        <taxon>Bifidobacteriaceae</taxon>
        <taxon>Bifidobacterium</taxon>
    </lineage>
</organism>
<accession>A0A2U2MUF1</accession>
<feature type="signal peptide" evidence="1">
    <location>
        <begin position="1"/>
        <end position="29"/>
    </location>
</feature>